<accession>A0A392N5Z2</accession>
<name>A0A392N5Z2_9FABA</name>
<evidence type="ECO:0000313" key="2">
    <source>
        <dbReference type="Proteomes" id="UP000265520"/>
    </source>
</evidence>
<organism evidence="1 2">
    <name type="scientific">Trifolium medium</name>
    <dbReference type="NCBI Taxonomy" id="97028"/>
    <lineage>
        <taxon>Eukaryota</taxon>
        <taxon>Viridiplantae</taxon>
        <taxon>Streptophyta</taxon>
        <taxon>Embryophyta</taxon>
        <taxon>Tracheophyta</taxon>
        <taxon>Spermatophyta</taxon>
        <taxon>Magnoliopsida</taxon>
        <taxon>eudicotyledons</taxon>
        <taxon>Gunneridae</taxon>
        <taxon>Pentapetalae</taxon>
        <taxon>rosids</taxon>
        <taxon>fabids</taxon>
        <taxon>Fabales</taxon>
        <taxon>Fabaceae</taxon>
        <taxon>Papilionoideae</taxon>
        <taxon>50 kb inversion clade</taxon>
        <taxon>NPAAA clade</taxon>
        <taxon>Hologalegina</taxon>
        <taxon>IRL clade</taxon>
        <taxon>Trifolieae</taxon>
        <taxon>Trifolium</taxon>
    </lineage>
</organism>
<keyword evidence="2" id="KW-1185">Reference proteome</keyword>
<sequence length="74" mass="8330">SSSGADHMKREKKSGQEAAFGTCAWRRDTWRAAPHKALKEILLRMSARGAGSIGARREIKTLLKDRFGYRRVAQ</sequence>
<comment type="caution">
    <text evidence="1">The sequence shown here is derived from an EMBL/GenBank/DDBJ whole genome shotgun (WGS) entry which is preliminary data.</text>
</comment>
<evidence type="ECO:0000313" key="1">
    <source>
        <dbReference type="EMBL" id="MCH95216.1"/>
    </source>
</evidence>
<dbReference type="Proteomes" id="UP000265520">
    <property type="component" value="Unassembled WGS sequence"/>
</dbReference>
<proteinExistence type="predicted"/>
<dbReference type="EMBL" id="LXQA010029231">
    <property type="protein sequence ID" value="MCH95216.1"/>
    <property type="molecule type" value="Genomic_DNA"/>
</dbReference>
<reference evidence="1 2" key="1">
    <citation type="journal article" date="2018" name="Front. Plant Sci.">
        <title>Red Clover (Trifolium pratense) and Zigzag Clover (T. medium) - A Picture of Genomic Similarities and Differences.</title>
        <authorList>
            <person name="Dluhosova J."/>
            <person name="Istvanek J."/>
            <person name="Nedelnik J."/>
            <person name="Repkova J."/>
        </authorList>
    </citation>
    <scope>NUCLEOTIDE SEQUENCE [LARGE SCALE GENOMIC DNA]</scope>
    <source>
        <strain evidence="2">cv. 10/8</strain>
        <tissue evidence="1">Leaf</tissue>
    </source>
</reference>
<protein>
    <submittedName>
        <fullName evidence="1">Uncharacterized protein</fullName>
    </submittedName>
</protein>
<feature type="non-terminal residue" evidence="1">
    <location>
        <position position="1"/>
    </location>
</feature>
<gene>
    <name evidence="1" type="ORF">A2U01_0016191</name>
</gene>
<dbReference type="AlphaFoldDB" id="A0A392N5Z2"/>